<dbReference type="EMBL" id="JH650992">
    <property type="protein sequence ID" value="EXA32764.1"/>
    <property type="molecule type" value="Genomic_DNA"/>
</dbReference>
<sequence length="78" mass="8012">MSTIAVSGGTGGLGRAIVDGLNAAGKSTTSQYSQAQLLASAIASDQALEAWAVSLPSSWAHQTFRNEPHHVSGSPWFA</sequence>
<reference evidence="1" key="1">
    <citation type="submission" date="2011-10" db="EMBL/GenBank/DDBJ databases">
        <title>The Genome Sequence of Fusarium oxysporum HDV247.</title>
        <authorList>
            <consortium name="The Broad Institute Genome Sequencing Platform"/>
            <person name="Ma L.-J."/>
            <person name="Gale L.R."/>
            <person name="Schwartz D.C."/>
            <person name="Zhou S."/>
            <person name="Corby-Kistler H."/>
            <person name="Young S.K."/>
            <person name="Zeng Q."/>
            <person name="Gargeya S."/>
            <person name="Fitzgerald M."/>
            <person name="Haas B."/>
            <person name="Abouelleil A."/>
            <person name="Alvarado L."/>
            <person name="Arachchi H.M."/>
            <person name="Berlin A."/>
            <person name="Brown A."/>
            <person name="Chapman S.B."/>
            <person name="Chen Z."/>
            <person name="Dunbar C."/>
            <person name="Freedman E."/>
            <person name="Gearin G."/>
            <person name="Goldberg J."/>
            <person name="Griggs A."/>
            <person name="Gujja S."/>
            <person name="Heiman D."/>
            <person name="Howarth C."/>
            <person name="Larson L."/>
            <person name="Lui A."/>
            <person name="MacDonald P.J.P."/>
            <person name="Montmayeur A."/>
            <person name="Murphy C."/>
            <person name="Neiman D."/>
            <person name="Pearson M."/>
            <person name="Priest M."/>
            <person name="Roberts A."/>
            <person name="Saif S."/>
            <person name="Shea T."/>
            <person name="Shenoy N."/>
            <person name="Sisk P."/>
            <person name="Stolte C."/>
            <person name="Sykes S."/>
            <person name="Wortman J."/>
            <person name="Nusbaum C."/>
            <person name="Birren B."/>
        </authorList>
    </citation>
    <scope>NUCLEOTIDE SEQUENCE [LARGE SCALE GENOMIC DNA]</scope>
    <source>
        <strain evidence="1">HDV247</strain>
    </source>
</reference>
<organism evidence="1">
    <name type="scientific">Fusarium oxysporum f. sp. pisi HDV247</name>
    <dbReference type="NCBI Taxonomy" id="1080344"/>
    <lineage>
        <taxon>Eukaryota</taxon>
        <taxon>Fungi</taxon>
        <taxon>Dikarya</taxon>
        <taxon>Ascomycota</taxon>
        <taxon>Pezizomycotina</taxon>
        <taxon>Sordariomycetes</taxon>
        <taxon>Hypocreomycetidae</taxon>
        <taxon>Hypocreales</taxon>
        <taxon>Nectriaceae</taxon>
        <taxon>Fusarium</taxon>
        <taxon>Fusarium oxysporum species complex</taxon>
    </lineage>
</organism>
<reference evidence="1" key="2">
    <citation type="submission" date="2012-05" db="EMBL/GenBank/DDBJ databases">
        <title>Annotation of the Genome Sequence of Fusarium oxysporum HDV247.</title>
        <authorList>
            <consortium name="The Broad Institute Genomics Platform"/>
            <person name="Ma L.-J."/>
            <person name="Corby-Kistler H."/>
            <person name="Broz K."/>
            <person name="Gale L.R."/>
            <person name="Jonkers W."/>
            <person name="O'Donnell K."/>
            <person name="Ploetz R."/>
            <person name="Steinberg C."/>
            <person name="Schwartz D.C."/>
            <person name="VanEtten H."/>
            <person name="Zhou S."/>
            <person name="Young S.K."/>
            <person name="Zeng Q."/>
            <person name="Gargeya S."/>
            <person name="Fitzgerald M."/>
            <person name="Abouelleil A."/>
            <person name="Alvarado L."/>
            <person name="Chapman S.B."/>
            <person name="Gainer-Dewar J."/>
            <person name="Goldberg J."/>
            <person name="Griggs A."/>
            <person name="Gujja S."/>
            <person name="Hansen M."/>
            <person name="Howarth C."/>
            <person name="Imamovic A."/>
            <person name="Ireland A."/>
            <person name="Larimer J."/>
            <person name="McCowan C."/>
            <person name="Murphy C."/>
            <person name="Pearson M."/>
            <person name="Poon T.W."/>
            <person name="Priest M."/>
            <person name="Roberts A."/>
            <person name="Saif S."/>
            <person name="Shea T."/>
            <person name="Sykes S."/>
            <person name="Wortman J."/>
            <person name="Nusbaum C."/>
            <person name="Birren B."/>
        </authorList>
    </citation>
    <scope>NUCLEOTIDE SEQUENCE</scope>
    <source>
        <strain evidence="1">HDV247</strain>
    </source>
</reference>
<accession>W9NJ63</accession>
<dbReference type="Proteomes" id="UP000030751">
    <property type="component" value="Unassembled WGS sequence"/>
</dbReference>
<gene>
    <name evidence="1" type="ORF">FOVG_16095</name>
</gene>
<dbReference type="HOGENOM" id="CLU_2622109_0_0_1"/>
<evidence type="ECO:0000313" key="1">
    <source>
        <dbReference type="EMBL" id="EXA32764.1"/>
    </source>
</evidence>
<protein>
    <submittedName>
        <fullName evidence="1">Uncharacterized protein</fullName>
    </submittedName>
</protein>
<dbReference type="AlphaFoldDB" id="W9NJ63"/>
<proteinExistence type="predicted"/>
<name>W9NJ63_FUSOX</name>